<dbReference type="PANTHER" id="PTHR46601:SF1">
    <property type="entry name" value="ADF-H DOMAIN-CONTAINING PROTEIN"/>
    <property type="match status" value="1"/>
</dbReference>
<sequence>ITELANFERELGRKEQRLDQLFITKTYIQKGHTQFKLEHNGTDCSGNKDTITRKKKKMQKRYINDTLLNLYKSFFEFYPDIKVSYVSFCRLRPFWIVHKKVDARETCLCKLHENVKLRSEKLFRLKIVDSPSPNILMEKIMCGVDRYDCAYGHCTECANRKMPTTNEYTEAVAATKHVYRELKNKKDNLCEPGNHLFDNPQQYGKNSANQNALTCQNLMKWREDVCREIIENYGFESVTWNFTETGHGKSVADGVGGTVKRTADRIVANGKDINDVTALFENVRGELKNVRLFTIEGPVIE</sequence>
<dbReference type="Proteomes" id="UP001164746">
    <property type="component" value="Chromosome 3"/>
</dbReference>
<name>A0ABY7DYZ5_MYAAR</name>
<keyword evidence="2" id="KW-1185">Reference proteome</keyword>
<evidence type="ECO:0000313" key="1">
    <source>
        <dbReference type="EMBL" id="WAR00131.1"/>
    </source>
</evidence>
<feature type="non-terminal residue" evidence="1">
    <location>
        <position position="1"/>
    </location>
</feature>
<evidence type="ECO:0000313" key="2">
    <source>
        <dbReference type="Proteomes" id="UP001164746"/>
    </source>
</evidence>
<dbReference type="EMBL" id="CP111014">
    <property type="protein sequence ID" value="WAR00131.1"/>
    <property type="molecule type" value="Genomic_DNA"/>
</dbReference>
<gene>
    <name evidence="1" type="ORF">MAR_024503</name>
</gene>
<proteinExistence type="predicted"/>
<accession>A0ABY7DYZ5</accession>
<organism evidence="1 2">
    <name type="scientific">Mya arenaria</name>
    <name type="common">Soft-shell clam</name>
    <dbReference type="NCBI Taxonomy" id="6604"/>
    <lineage>
        <taxon>Eukaryota</taxon>
        <taxon>Metazoa</taxon>
        <taxon>Spiralia</taxon>
        <taxon>Lophotrochozoa</taxon>
        <taxon>Mollusca</taxon>
        <taxon>Bivalvia</taxon>
        <taxon>Autobranchia</taxon>
        <taxon>Heteroconchia</taxon>
        <taxon>Euheterodonta</taxon>
        <taxon>Imparidentia</taxon>
        <taxon>Neoheterodontei</taxon>
        <taxon>Myida</taxon>
        <taxon>Myoidea</taxon>
        <taxon>Myidae</taxon>
        <taxon>Mya</taxon>
    </lineage>
</organism>
<reference evidence="1" key="1">
    <citation type="submission" date="2022-11" db="EMBL/GenBank/DDBJ databases">
        <title>Centuries of genome instability and evolution in soft-shell clam transmissible cancer (bioRxiv).</title>
        <authorList>
            <person name="Hart S.F.M."/>
            <person name="Yonemitsu M.A."/>
            <person name="Giersch R.M."/>
            <person name="Beal B.F."/>
            <person name="Arriagada G."/>
            <person name="Davis B.W."/>
            <person name="Ostrander E.A."/>
            <person name="Goff S.P."/>
            <person name="Metzger M.J."/>
        </authorList>
    </citation>
    <scope>NUCLEOTIDE SEQUENCE</scope>
    <source>
        <strain evidence="1">MELC-2E11</strain>
        <tissue evidence="1">Siphon/mantle</tissue>
    </source>
</reference>
<protein>
    <submittedName>
        <fullName evidence="1">Uncharacterized protein</fullName>
    </submittedName>
</protein>
<dbReference type="PANTHER" id="PTHR46601">
    <property type="entry name" value="ULP_PROTEASE DOMAIN-CONTAINING PROTEIN"/>
    <property type="match status" value="1"/>
</dbReference>